<dbReference type="Proteomes" id="UP000642748">
    <property type="component" value="Unassembled WGS sequence"/>
</dbReference>
<evidence type="ECO:0000313" key="1">
    <source>
        <dbReference type="EMBL" id="GIH17660.1"/>
    </source>
</evidence>
<sequence>MSQDLVVLTPGQPDVSALLAGMAAAGEELLVLEVADGPVIQLCDAPDGETLRPLLTIEVPVMVAVPGEVRRLLGDEVADRVPTPVWWVEVRAAGEPDSAIHFGWRFADAVVGRLGGLVWSASARPAGSTGVARDGASS</sequence>
<organism evidence="1 2">
    <name type="scientific">Rugosimonospora africana</name>
    <dbReference type="NCBI Taxonomy" id="556532"/>
    <lineage>
        <taxon>Bacteria</taxon>
        <taxon>Bacillati</taxon>
        <taxon>Actinomycetota</taxon>
        <taxon>Actinomycetes</taxon>
        <taxon>Micromonosporales</taxon>
        <taxon>Micromonosporaceae</taxon>
        <taxon>Rugosimonospora</taxon>
    </lineage>
</organism>
<name>A0A8J3QXN1_9ACTN</name>
<reference evidence="1" key="1">
    <citation type="submission" date="2021-01" db="EMBL/GenBank/DDBJ databases">
        <title>Whole genome shotgun sequence of Rugosimonospora africana NBRC 104875.</title>
        <authorList>
            <person name="Komaki H."/>
            <person name="Tamura T."/>
        </authorList>
    </citation>
    <scope>NUCLEOTIDE SEQUENCE</scope>
    <source>
        <strain evidence="1">NBRC 104875</strain>
    </source>
</reference>
<evidence type="ECO:0000313" key="2">
    <source>
        <dbReference type="Proteomes" id="UP000642748"/>
    </source>
</evidence>
<dbReference type="AlphaFoldDB" id="A0A8J3QXN1"/>
<proteinExistence type="predicted"/>
<dbReference type="RefSeq" id="WP_203921204.1">
    <property type="nucleotide sequence ID" value="NZ_BONZ01000056.1"/>
</dbReference>
<dbReference type="EMBL" id="BONZ01000056">
    <property type="protein sequence ID" value="GIH17660.1"/>
    <property type="molecule type" value="Genomic_DNA"/>
</dbReference>
<gene>
    <name evidence="1" type="ORF">Raf01_58320</name>
</gene>
<protein>
    <submittedName>
        <fullName evidence="1">Uncharacterized protein</fullName>
    </submittedName>
</protein>
<keyword evidence="2" id="KW-1185">Reference proteome</keyword>
<accession>A0A8J3QXN1</accession>
<comment type="caution">
    <text evidence="1">The sequence shown here is derived from an EMBL/GenBank/DDBJ whole genome shotgun (WGS) entry which is preliminary data.</text>
</comment>